<comment type="caution">
    <text evidence="1">The sequence shown here is derived from an EMBL/GenBank/DDBJ whole genome shotgun (WGS) entry which is preliminary data.</text>
</comment>
<accession>A0ACB8MRY4</accession>
<keyword evidence="2" id="KW-1185">Reference proteome</keyword>
<name>A0ACB8MRY4_CITSI</name>
<evidence type="ECO:0000313" key="2">
    <source>
        <dbReference type="Proteomes" id="UP000829398"/>
    </source>
</evidence>
<proteinExistence type="predicted"/>
<reference evidence="2" key="1">
    <citation type="journal article" date="2023" name="Hortic. Res.">
        <title>A chromosome-level phased genome enabling allele-level studies in sweet orange: a case study on citrus Huanglongbing tolerance.</title>
        <authorList>
            <person name="Wu B."/>
            <person name="Yu Q."/>
            <person name="Deng Z."/>
            <person name="Duan Y."/>
            <person name="Luo F."/>
            <person name="Gmitter F. Jr."/>
        </authorList>
    </citation>
    <scope>NUCLEOTIDE SEQUENCE [LARGE SCALE GENOMIC DNA]</scope>
    <source>
        <strain evidence="2">cv. Valencia</strain>
    </source>
</reference>
<organism evidence="1 2">
    <name type="scientific">Citrus sinensis</name>
    <name type="common">Sweet orange</name>
    <name type="synonym">Citrus aurantium var. sinensis</name>
    <dbReference type="NCBI Taxonomy" id="2711"/>
    <lineage>
        <taxon>Eukaryota</taxon>
        <taxon>Viridiplantae</taxon>
        <taxon>Streptophyta</taxon>
        <taxon>Embryophyta</taxon>
        <taxon>Tracheophyta</taxon>
        <taxon>Spermatophyta</taxon>
        <taxon>Magnoliopsida</taxon>
        <taxon>eudicotyledons</taxon>
        <taxon>Gunneridae</taxon>
        <taxon>Pentapetalae</taxon>
        <taxon>rosids</taxon>
        <taxon>malvids</taxon>
        <taxon>Sapindales</taxon>
        <taxon>Rutaceae</taxon>
        <taxon>Aurantioideae</taxon>
        <taxon>Citrus</taxon>
    </lineage>
</organism>
<dbReference type="Proteomes" id="UP000829398">
    <property type="component" value="Chromosome 3"/>
</dbReference>
<sequence length="213" mass="24246">MAGEEDGEFYLRYYVGHKGKFGHEFLEFEFRPDGKLRYANNSNYKNDTMIRKEVFLTPAVLRECRRIISESEIMKEDDNNWPEPDRVGRQELEIVMGNEHISFTTSKIGSLVDVQSSKDPEGLRIFYYLVQVIFVVAGLEVLCVLSHLTSFQDQTYINSNMVSALQYLFGGLAFVFVTAASLVCGLCSFTTFCLCYYLGLCVAYVRICGFGAE</sequence>
<gene>
    <name evidence="1" type="ORF">KPL71_010960</name>
</gene>
<evidence type="ECO:0000313" key="1">
    <source>
        <dbReference type="EMBL" id="KAH9788687.1"/>
    </source>
</evidence>
<dbReference type="EMBL" id="CM039172">
    <property type="protein sequence ID" value="KAH9788687.1"/>
    <property type="molecule type" value="Genomic_DNA"/>
</dbReference>
<protein>
    <submittedName>
        <fullName evidence="1">Protein mago nashi</fullName>
    </submittedName>
</protein>